<organism evidence="11 12">
    <name type="scientific">Burkholderia gladioli</name>
    <name type="common">Pseudomonas marginata</name>
    <name type="synonym">Phytomonas marginata</name>
    <dbReference type="NCBI Taxonomy" id="28095"/>
    <lineage>
        <taxon>Bacteria</taxon>
        <taxon>Pseudomonadati</taxon>
        <taxon>Pseudomonadota</taxon>
        <taxon>Betaproteobacteria</taxon>
        <taxon>Burkholderiales</taxon>
        <taxon>Burkholderiaceae</taxon>
        <taxon>Burkholderia</taxon>
    </lineage>
</organism>
<evidence type="ECO:0000256" key="5">
    <source>
        <dbReference type="ARBA" id="ARBA00022519"/>
    </source>
</evidence>
<accession>A0AAW3EU35</accession>
<sequence length="585" mass="63455">MRPPLGAKRPVLQAQADRPERAGLAGPGSAPRAPGQGAGATDRTGGPAAPGEPLLSIEHLRVSFGDTLAVDDVSLTIGRGERVALVGESGSGKSVTALAILRLLRDAEQGGRIRFDGRELGAASERVMRGLRGAQIAMIFQEPMTALNPLYTVGDQIVETIVLHDGVSGREARARAIALLGRTGIAEPERRVDSYPHQLSGGQRQRAMIAMALACRPRLLLADEPTTALDVTIRAQIVELLLDLQRDAELTRGMSILLITHDLNLVRRFAQRVAVMEKGRLVESGEVERIFAEPEHPYTRKLLNSRPQRTAAPVLPIAPVMLDAREVTVGFRQKLPGLAGWFRSGRFTAVKQVSVSVRQGETLGVVGESGSGKSTLAMALLGLQRIEAGRIEFDGRPLASWRGADARRLRARMQVVFQDPFGSLSPRHTIERIVGEGLALHRPELSAEALRERVTAVLREVGLDRTVLHRYPHEFSGGQRQRIAIARALVLEPSILVLDEPTSALDVSIQQQVLKLLANLQRKYNLGYVFISHDLEVIGAMAHRVAVMQGGEIVESGEVGKIFTQPSHPYTRKLLAAVGQPGLPQ</sequence>
<dbReference type="GO" id="GO:0015833">
    <property type="term" value="P:peptide transport"/>
    <property type="evidence" value="ECO:0007669"/>
    <property type="project" value="InterPro"/>
</dbReference>
<dbReference type="GO" id="GO:0016887">
    <property type="term" value="F:ATP hydrolysis activity"/>
    <property type="evidence" value="ECO:0007669"/>
    <property type="project" value="InterPro"/>
</dbReference>
<dbReference type="GO" id="GO:0055085">
    <property type="term" value="P:transmembrane transport"/>
    <property type="evidence" value="ECO:0007669"/>
    <property type="project" value="UniProtKB-ARBA"/>
</dbReference>
<dbReference type="InterPro" id="IPR050388">
    <property type="entry name" value="ABC_Ni/Peptide_Import"/>
</dbReference>
<evidence type="ECO:0000256" key="4">
    <source>
        <dbReference type="ARBA" id="ARBA00022475"/>
    </source>
</evidence>
<dbReference type="NCBIfam" id="NF008453">
    <property type="entry name" value="PRK11308.1"/>
    <property type="match status" value="2"/>
</dbReference>
<dbReference type="InterPro" id="IPR003439">
    <property type="entry name" value="ABC_transporter-like_ATP-bd"/>
</dbReference>
<dbReference type="Pfam" id="PF00005">
    <property type="entry name" value="ABC_tran"/>
    <property type="match status" value="2"/>
</dbReference>
<dbReference type="SUPFAM" id="SSF52540">
    <property type="entry name" value="P-loop containing nucleoside triphosphate hydrolases"/>
    <property type="match status" value="2"/>
</dbReference>
<evidence type="ECO:0000256" key="3">
    <source>
        <dbReference type="ARBA" id="ARBA00022448"/>
    </source>
</evidence>
<dbReference type="KEGG" id="bgo:BM43_3902"/>
<dbReference type="InterPro" id="IPR017871">
    <property type="entry name" value="ABC_transporter-like_CS"/>
</dbReference>
<gene>
    <name evidence="11" type="primary">nikE</name>
    <name evidence="11" type="ORF">DM48_7603</name>
</gene>
<dbReference type="InterPro" id="IPR027417">
    <property type="entry name" value="P-loop_NTPase"/>
</dbReference>
<keyword evidence="5" id="KW-0997">Cell inner membrane</keyword>
<dbReference type="NCBIfam" id="NF007739">
    <property type="entry name" value="PRK10419.1"/>
    <property type="match status" value="2"/>
</dbReference>
<dbReference type="PANTHER" id="PTHR43297">
    <property type="entry name" value="OLIGOPEPTIDE TRANSPORT ATP-BINDING PROTEIN APPD"/>
    <property type="match status" value="1"/>
</dbReference>
<dbReference type="GO" id="GO:0005524">
    <property type="term" value="F:ATP binding"/>
    <property type="evidence" value="ECO:0007669"/>
    <property type="project" value="UniProtKB-KW"/>
</dbReference>
<keyword evidence="3" id="KW-0813">Transport</keyword>
<feature type="domain" description="ABC transporter" evidence="10">
    <location>
        <begin position="55"/>
        <end position="303"/>
    </location>
</feature>
<protein>
    <submittedName>
        <fullName evidence="11">Nickel import ATP-binding protein NikE</fullName>
        <ecNumber evidence="11">3.6.3.24</ecNumber>
    </submittedName>
</protein>
<keyword evidence="6" id="KW-0547">Nucleotide-binding</keyword>
<keyword evidence="8" id="KW-0472">Membrane</keyword>
<evidence type="ECO:0000259" key="10">
    <source>
        <dbReference type="PROSITE" id="PS50893"/>
    </source>
</evidence>
<dbReference type="Proteomes" id="UP000029590">
    <property type="component" value="Unassembled WGS sequence"/>
</dbReference>
<dbReference type="SMART" id="SM00382">
    <property type="entry name" value="AAA"/>
    <property type="match status" value="2"/>
</dbReference>
<reference evidence="11 12" key="1">
    <citation type="submission" date="2014-04" db="EMBL/GenBank/DDBJ databases">
        <authorList>
            <person name="Bishop-Lilly K.A."/>
            <person name="Broomall S.M."/>
            <person name="Chain P.S."/>
            <person name="Chertkov O."/>
            <person name="Coyne S.R."/>
            <person name="Daligault H.E."/>
            <person name="Davenport K.W."/>
            <person name="Erkkila T."/>
            <person name="Frey K.G."/>
            <person name="Gibbons H.S."/>
            <person name="Gu W."/>
            <person name="Jaissle J."/>
            <person name="Johnson S.L."/>
            <person name="Koroleva G.I."/>
            <person name="Ladner J.T."/>
            <person name="Lo C.-C."/>
            <person name="Minogue T.D."/>
            <person name="Munk C."/>
            <person name="Palacios G.F."/>
            <person name="Redden C.L."/>
            <person name="Rosenzweig C.N."/>
            <person name="Scholz M.B."/>
            <person name="Teshima H."/>
            <person name="Xu Y."/>
        </authorList>
    </citation>
    <scope>NUCLEOTIDE SEQUENCE [LARGE SCALE GENOMIC DNA]</scope>
    <source>
        <strain evidence="12">gladioli</strain>
    </source>
</reference>
<dbReference type="Pfam" id="PF08352">
    <property type="entry name" value="oligo_HPY"/>
    <property type="match status" value="2"/>
</dbReference>
<dbReference type="AlphaFoldDB" id="A0AAW3EU35"/>
<proteinExistence type="inferred from homology"/>
<dbReference type="InterPro" id="IPR003593">
    <property type="entry name" value="AAA+_ATPase"/>
</dbReference>
<evidence type="ECO:0000256" key="2">
    <source>
        <dbReference type="ARBA" id="ARBA00005417"/>
    </source>
</evidence>
<dbReference type="PROSITE" id="PS50893">
    <property type="entry name" value="ABC_TRANSPORTER_2"/>
    <property type="match status" value="2"/>
</dbReference>
<dbReference type="PROSITE" id="PS00211">
    <property type="entry name" value="ABC_TRANSPORTER_1"/>
    <property type="match status" value="2"/>
</dbReference>
<evidence type="ECO:0000256" key="1">
    <source>
        <dbReference type="ARBA" id="ARBA00004417"/>
    </source>
</evidence>
<dbReference type="Gene3D" id="3.40.50.300">
    <property type="entry name" value="P-loop containing nucleotide triphosphate hydrolases"/>
    <property type="match status" value="2"/>
</dbReference>
<dbReference type="FunFam" id="3.40.50.300:FF:000016">
    <property type="entry name" value="Oligopeptide ABC transporter ATP-binding component"/>
    <property type="match status" value="2"/>
</dbReference>
<keyword evidence="11" id="KW-0378">Hydrolase</keyword>
<feature type="domain" description="ABC transporter" evidence="10">
    <location>
        <begin position="324"/>
        <end position="575"/>
    </location>
</feature>
<dbReference type="RefSeq" id="WP_036050815.1">
    <property type="nucleotide sequence ID" value="NZ_CADEVY010000004.1"/>
</dbReference>
<dbReference type="InterPro" id="IPR013563">
    <property type="entry name" value="Oligopep_ABC_C"/>
</dbReference>
<keyword evidence="7 11" id="KW-0067">ATP-binding</keyword>
<feature type="region of interest" description="Disordered" evidence="9">
    <location>
        <begin position="1"/>
        <end position="52"/>
    </location>
</feature>
<dbReference type="CDD" id="cd03257">
    <property type="entry name" value="ABC_NikE_OppD_transporters"/>
    <property type="match status" value="2"/>
</dbReference>
<evidence type="ECO:0000313" key="11">
    <source>
        <dbReference type="EMBL" id="KGC11418.1"/>
    </source>
</evidence>
<evidence type="ECO:0000256" key="6">
    <source>
        <dbReference type="ARBA" id="ARBA00022741"/>
    </source>
</evidence>
<evidence type="ECO:0000256" key="9">
    <source>
        <dbReference type="SAM" id="MobiDB-lite"/>
    </source>
</evidence>
<comment type="subcellular location">
    <subcellularLocation>
        <location evidence="1">Cell inner membrane</location>
        <topology evidence="1">Peripheral membrane protein</topology>
    </subcellularLocation>
</comment>
<dbReference type="GO" id="GO:0005886">
    <property type="term" value="C:plasma membrane"/>
    <property type="evidence" value="ECO:0007669"/>
    <property type="project" value="UniProtKB-SubCell"/>
</dbReference>
<comment type="caution">
    <text evidence="11">The sequence shown here is derived from an EMBL/GenBank/DDBJ whole genome shotgun (WGS) entry which is preliminary data.</text>
</comment>
<dbReference type="EC" id="3.6.3.24" evidence="11"/>
<comment type="similarity">
    <text evidence="2">Belongs to the ABC transporter superfamily.</text>
</comment>
<evidence type="ECO:0000256" key="8">
    <source>
        <dbReference type="ARBA" id="ARBA00023136"/>
    </source>
</evidence>
<keyword evidence="4" id="KW-1003">Cell membrane</keyword>
<name>A0AAW3EU35_BURGA</name>
<dbReference type="EMBL" id="JPGG01000017">
    <property type="protein sequence ID" value="KGC11418.1"/>
    <property type="molecule type" value="Genomic_DNA"/>
</dbReference>
<evidence type="ECO:0000256" key="7">
    <source>
        <dbReference type="ARBA" id="ARBA00022840"/>
    </source>
</evidence>
<evidence type="ECO:0000313" key="12">
    <source>
        <dbReference type="Proteomes" id="UP000029590"/>
    </source>
</evidence>
<dbReference type="PANTHER" id="PTHR43297:SF2">
    <property type="entry name" value="DIPEPTIDE TRANSPORT ATP-BINDING PROTEIN DPPD"/>
    <property type="match status" value="1"/>
</dbReference>